<comment type="similarity">
    <text evidence="2">Belongs to the complex I 20 kDa subunit family.</text>
</comment>
<evidence type="ECO:0000256" key="2">
    <source>
        <dbReference type="ARBA" id="ARBA00009173"/>
    </source>
</evidence>
<keyword evidence="7" id="KW-0411">Iron-sulfur</keyword>
<dbReference type="PANTHER" id="PTHR42989:SF1">
    <property type="entry name" value="FORMATE HYDROGENLYASE SUBUNIT 7-RELATED"/>
    <property type="match status" value="1"/>
</dbReference>
<evidence type="ECO:0000256" key="6">
    <source>
        <dbReference type="ARBA" id="ARBA00023004"/>
    </source>
</evidence>
<dbReference type="EMBL" id="CAFBOZ010000129">
    <property type="protein sequence ID" value="CAB5006105.1"/>
    <property type="molecule type" value="Genomic_DNA"/>
</dbReference>
<organism evidence="9">
    <name type="scientific">freshwater metagenome</name>
    <dbReference type="NCBI Taxonomy" id="449393"/>
    <lineage>
        <taxon>unclassified sequences</taxon>
        <taxon>metagenomes</taxon>
        <taxon>ecological metagenomes</taxon>
    </lineage>
</organism>
<keyword evidence="4" id="KW-0004">4Fe-4S</keyword>
<dbReference type="Pfam" id="PF12838">
    <property type="entry name" value="Fer4_7"/>
    <property type="match status" value="1"/>
</dbReference>
<protein>
    <submittedName>
        <fullName evidence="9">Unannotated protein</fullName>
    </submittedName>
</protein>
<dbReference type="GO" id="GO:0046872">
    <property type="term" value="F:metal ion binding"/>
    <property type="evidence" value="ECO:0007669"/>
    <property type="project" value="UniProtKB-KW"/>
</dbReference>
<dbReference type="PROSITE" id="PS51379">
    <property type="entry name" value="4FE4S_FER_2"/>
    <property type="match status" value="2"/>
</dbReference>
<dbReference type="InterPro" id="IPR017896">
    <property type="entry name" value="4Fe4S_Fe-S-bd"/>
</dbReference>
<comment type="similarity">
    <text evidence="3">Belongs to the FrhG family.</text>
</comment>
<reference evidence="9" key="1">
    <citation type="submission" date="2020-05" db="EMBL/GenBank/DDBJ databases">
        <authorList>
            <person name="Chiriac C."/>
            <person name="Salcher M."/>
            <person name="Ghai R."/>
            <person name="Kavagutti S V."/>
        </authorList>
    </citation>
    <scope>NUCLEOTIDE SEQUENCE</scope>
</reference>
<proteinExistence type="inferred from homology"/>
<evidence type="ECO:0000256" key="1">
    <source>
        <dbReference type="ARBA" id="ARBA00001966"/>
    </source>
</evidence>
<dbReference type="SUPFAM" id="SSF54862">
    <property type="entry name" value="4Fe-4S ferredoxins"/>
    <property type="match status" value="1"/>
</dbReference>
<evidence type="ECO:0000256" key="4">
    <source>
        <dbReference type="ARBA" id="ARBA00022485"/>
    </source>
</evidence>
<feature type="domain" description="4Fe-4S ferredoxin-type" evidence="8">
    <location>
        <begin position="32"/>
        <end position="62"/>
    </location>
</feature>
<dbReference type="InterPro" id="IPR017900">
    <property type="entry name" value="4Fe4S_Fe_S_CS"/>
</dbReference>
<evidence type="ECO:0000313" key="9">
    <source>
        <dbReference type="EMBL" id="CAB5006105.1"/>
    </source>
</evidence>
<evidence type="ECO:0000256" key="7">
    <source>
        <dbReference type="ARBA" id="ARBA00023014"/>
    </source>
</evidence>
<gene>
    <name evidence="9" type="ORF">UFOPK3992_00992</name>
</gene>
<dbReference type="PANTHER" id="PTHR42989">
    <property type="entry name" value="HYDROGENASE-4 COMPONENT I"/>
    <property type="match status" value="1"/>
</dbReference>
<name>A0A6J7PNP1_9ZZZZ</name>
<evidence type="ECO:0000256" key="5">
    <source>
        <dbReference type="ARBA" id="ARBA00022723"/>
    </source>
</evidence>
<sequence length="255" mass="26773">MKNLMDALRVRISQGKQFVPDLRAASPAGFRGLPMIDSSPCRDGCSECAASCPTQAIGLESFGLDLGRCVFCDECARVCPQGKIKFTAGYRLASRTPGGLVVREGNGGLGPVEASEAIRSLFGRSLKLRSVSAGGCNGCELEVNAMANVNFDCGRFGIDIVASPRHADGLILSGPITVNMAEALELCYQGMPDPKFVIAVGACAISGGLFEQSAALDRSFLGRFAPDLYVAGCPPHPLSIVNGILDLMGHTDGKW</sequence>
<dbReference type="InterPro" id="IPR052375">
    <property type="entry name" value="Complex_I_20kDa-like"/>
</dbReference>
<dbReference type="GO" id="GO:0051539">
    <property type="term" value="F:4 iron, 4 sulfur cluster binding"/>
    <property type="evidence" value="ECO:0007669"/>
    <property type="project" value="UniProtKB-KW"/>
</dbReference>
<keyword evidence="6" id="KW-0408">Iron</keyword>
<dbReference type="Gene3D" id="3.40.50.12280">
    <property type="match status" value="1"/>
</dbReference>
<evidence type="ECO:0000256" key="3">
    <source>
        <dbReference type="ARBA" id="ARBA00010870"/>
    </source>
</evidence>
<accession>A0A6J7PNP1</accession>
<evidence type="ECO:0000259" key="8">
    <source>
        <dbReference type="PROSITE" id="PS51379"/>
    </source>
</evidence>
<dbReference type="AlphaFoldDB" id="A0A6J7PNP1"/>
<dbReference type="Pfam" id="PF01058">
    <property type="entry name" value="Oxidored_q6"/>
    <property type="match status" value="1"/>
</dbReference>
<dbReference type="SUPFAM" id="SSF56770">
    <property type="entry name" value="HydA/Nqo6-like"/>
    <property type="match status" value="1"/>
</dbReference>
<dbReference type="Gene3D" id="3.30.70.3270">
    <property type="match status" value="1"/>
</dbReference>
<comment type="cofactor">
    <cofactor evidence="1">
        <name>[4Fe-4S] cluster</name>
        <dbReference type="ChEBI" id="CHEBI:49883"/>
    </cofactor>
</comment>
<dbReference type="PROSITE" id="PS00198">
    <property type="entry name" value="4FE4S_FER_1"/>
    <property type="match status" value="1"/>
</dbReference>
<feature type="domain" description="4Fe-4S ferredoxin-type" evidence="8">
    <location>
        <begin position="64"/>
        <end position="89"/>
    </location>
</feature>
<keyword evidence="5" id="KW-0479">Metal-binding</keyword>
<dbReference type="InterPro" id="IPR006137">
    <property type="entry name" value="NADH_UbQ_OxRdtase-like_20kDa"/>
</dbReference>